<name>A0A3P5WVR4_9BACL</name>
<dbReference type="Pfam" id="PF22352">
    <property type="entry name" value="K319L-like_PKD"/>
    <property type="match status" value="2"/>
</dbReference>
<dbReference type="Proteomes" id="UP000270468">
    <property type="component" value="Unassembled WGS sequence"/>
</dbReference>
<dbReference type="InterPro" id="IPR029865">
    <property type="entry name" value="KIAA0319-like"/>
</dbReference>
<dbReference type="OrthoDB" id="9805017at2"/>
<organism evidence="1 2">
    <name type="scientific">Filibacter tadaridae</name>
    <dbReference type="NCBI Taxonomy" id="2483811"/>
    <lineage>
        <taxon>Bacteria</taxon>
        <taxon>Bacillati</taxon>
        <taxon>Bacillota</taxon>
        <taxon>Bacilli</taxon>
        <taxon>Bacillales</taxon>
        <taxon>Caryophanaceae</taxon>
        <taxon>Filibacter</taxon>
    </lineage>
</organism>
<dbReference type="EMBL" id="UXAV01000039">
    <property type="protein sequence ID" value="VDC27452.1"/>
    <property type="molecule type" value="Genomic_DNA"/>
</dbReference>
<evidence type="ECO:0000313" key="1">
    <source>
        <dbReference type="EMBL" id="VDC27452.1"/>
    </source>
</evidence>
<evidence type="ECO:0000313" key="2">
    <source>
        <dbReference type="Proteomes" id="UP000270468"/>
    </source>
</evidence>
<dbReference type="PANTHER" id="PTHR46182:SF2">
    <property type="entry name" value="FI19480P1"/>
    <property type="match status" value="1"/>
</dbReference>
<accession>A0A3P5WVR4</accession>
<dbReference type="InterPro" id="IPR013783">
    <property type="entry name" value="Ig-like_fold"/>
</dbReference>
<dbReference type="GO" id="GO:0016020">
    <property type="term" value="C:membrane"/>
    <property type="evidence" value="ECO:0007669"/>
    <property type="project" value="TreeGrafter"/>
</dbReference>
<dbReference type="PANTHER" id="PTHR46182">
    <property type="entry name" value="FI19480P1"/>
    <property type="match status" value="1"/>
</dbReference>
<protein>
    <submittedName>
        <fullName evidence="1">Uncharacterized protein</fullName>
    </submittedName>
</protein>
<reference evidence="1 2" key="1">
    <citation type="submission" date="2018-11" db="EMBL/GenBank/DDBJ databases">
        <authorList>
            <person name="Criscuolo A."/>
        </authorList>
    </citation>
    <scope>NUCLEOTIDE SEQUENCE [LARGE SCALE GENOMIC DNA]</scope>
    <source>
        <strain evidence="1">ATB-66</strain>
    </source>
</reference>
<dbReference type="AlphaFoldDB" id="A0A3P5WVR4"/>
<dbReference type="RefSeq" id="WP_124069954.1">
    <property type="nucleotide sequence ID" value="NZ_CBCRXF010000001.1"/>
</dbReference>
<sequence length="681" mass="72225">MKVGPINAFDGFPVWYKDENGLRLQLNVDPTDPFSGISPADLPNPTQPVSFPDNYPEEAFYMQVEAEMTTDTGERARLVLALEAAFVNEVPRDHEQIVFGRVRIRVAGLRANGVYTVTHPYGVDTFTVEPDRDDPTVGEINFTEDIGGLNGGDFQLALNSRVHPFLQWNPAVAPAAPEGYLGDPAVVHPIIGSLFTDRFGQLQNFFRIEGPGIGIGSLDRSTTPGIDPDNCIETSNFTVLGKISTISGVDVPRATYTQNVADSGFIDVFATSDDTPQTINVTGPGIDPTLLQGTNGQYFARVQFTGSRPPSTITITNINDSPQSIKEVAPVDFITVTANYDTDTRDLTIIATSSDSLGTPTLSIEDFGIGELILLPDGTFTTNLLFAPPNLTINSSAEGKRTIPITVTGPSTDPISVAANAGENATVLFGSPVTLNGTNSTGPITSFSWTQVSGTPVTLLDTNTATPSFTAPNLTTTLIFELTVDGEGGPSTDSVSILVIGSAPTPVANAGPDQIVQQGTVVTLTGSATGIVTSYQWEQIAGIPVQLTNANTATATFTFPTQVGTASFRLTVRGPGGTSFDDVIVASITQNLTVTRAEFRTRDAEWRITGTSDILGPDATISLYIGNDLSGPLLAQVSVDALGEWLYRVEGSAIQPDETRAISIQTSSGETLLNVPITIRR</sequence>
<gene>
    <name evidence="1" type="ORF">FILTAD_01576</name>
</gene>
<proteinExistence type="predicted"/>
<dbReference type="Gene3D" id="2.60.40.10">
    <property type="entry name" value="Immunoglobulins"/>
    <property type="match status" value="2"/>
</dbReference>
<dbReference type="GO" id="GO:0031410">
    <property type="term" value="C:cytoplasmic vesicle"/>
    <property type="evidence" value="ECO:0007669"/>
    <property type="project" value="TreeGrafter"/>
</dbReference>
<keyword evidence="2" id="KW-1185">Reference proteome</keyword>